<dbReference type="EMBL" id="LRBS01000027">
    <property type="protein sequence ID" value="OII77808.1"/>
    <property type="molecule type" value="Genomic_DNA"/>
</dbReference>
<evidence type="ECO:0000313" key="3">
    <source>
        <dbReference type="Proteomes" id="UP000186804"/>
    </source>
</evidence>
<evidence type="ECO:0000256" key="1">
    <source>
        <dbReference type="SAM" id="Phobius"/>
    </source>
</evidence>
<reference evidence="2 3" key="1">
    <citation type="submission" date="2016-10" db="EMBL/GenBank/DDBJ databases">
        <title>Reductive evolution of mitochondrial metabolism and differential evolution of invasion-related proteins in Cryptosporidium.</title>
        <authorList>
            <person name="Liu S."/>
            <person name="Roellig D.M."/>
            <person name="Guo Y."/>
            <person name="Li N."/>
            <person name="Frace M.A."/>
            <person name="Tang K."/>
            <person name="Zhang L."/>
            <person name="Feng Y."/>
            <person name="Xiao L."/>
        </authorList>
    </citation>
    <scope>NUCLEOTIDE SEQUENCE [LARGE SCALE GENOMIC DNA]</scope>
    <source>
        <strain evidence="2">30847</strain>
    </source>
</reference>
<organism evidence="2 3">
    <name type="scientific">Cryptosporidium andersoni</name>
    <dbReference type="NCBI Taxonomy" id="117008"/>
    <lineage>
        <taxon>Eukaryota</taxon>
        <taxon>Sar</taxon>
        <taxon>Alveolata</taxon>
        <taxon>Apicomplexa</taxon>
        <taxon>Conoidasida</taxon>
        <taxon>Coccidia</taxon>
        <taxon>Eucoccidiorida</taxon>
        <taxon>Eimeriorina</taxon>
        <taxon>Cryptosporidiidae</taxon>
        <taxon>Cryptosporidium</taxon>
    </lineage>
</organism>
<name>A0A1J4MUE6_9CRYT</name>
<keyword evidence="1" id="KW-0472">Membrane</keyword>
<keyword evidence="1" id="KW-1133">Transmembrane helix</keyword>
<dbReference type="RefSeq" id="XP_067069654.1">
    <property type="nucleotide sequence ID" value="XM_067211619.1"/>
</dbReference>
<gene>
    <name evidence="2" type="ORF">cand_013840</name>
</gene>
<accession>A0A1J4MUE6</accession>
<keyword evidence="1" id="KW-0812">Transmembrane</keyword>
<proteinExistence type="predicted"/>
<feature type="transmembrane region" description="Helical" evidence="1">
    <location>
        <begin position="948"/>
        <end position="970"/>
    </location>
</feature>
<dbReference type="AlphaFoldDB" id="A0A1J4MUE6"/>
<keyword evidence="3" id="KW-1185">Reference proteome</keyword>
<comment type="caution">
    <text evidence="2">The sequence shown here is derived from an EMBL/GenBank/DDBJ whole genome shotgun (WGS) entry which is preliminary data.</text>
</comment>
<protein>
    <recommendedName>
        <fullName evidence="4">TPR repeat-containing protein</fullName>
    </recommendedName>
</protein>
<sequence>MLQHRIKLIYNYLHRGDNNNAIKQSTNVLLKLKSKKSIDDDKSNIDEQLVLALRGLAYARIGYYDDAIKDIDTVLLYKLYDEDVLAILWHYFMLCDVIPNKQHKLENLIEILENNSNNCLLSENFQFDIISLNFWLRRYQSMQNYCNKLYSRYRKPIYLAYSSFALYCICRNESQNIYNYQLINILADKYLNECPFEYLDSNTEFPNNKSIKLSLQSRRIYSFVFLMKLYSLRELGKFKEYEYFLEKIQNNYKIFFPCITNEMILNLKICLIIKQYTLKNIDNNLSKDTNNEFLKSIIEILLNSTVNNLRIDILRLFSYFLVSLTKYNMEVLDNEEKYIDNCFNEFINNGYNLKSFLLYFNKINDTCIYNLLDSSKGQILYLEIICQILLFLPINYGFFNYILEEVNLIICNYLECYGNPIIDIRVALNYILKSKYATTFLRRIYLKKFLLKISNLKQLECLNNEFEWCYLTNILYLLSILNNEDYDITSNCNVIDKDYLSFDDIYNLFNDILDIETNILNSNNYSRYGSFLISLVLYCLSIPLFKNDNRILIFSLTILQYSYNINKNGINNHISIYLLSEILPYIGCYNLCNKIINNYLSLKRSQLMTLNIQGTILQLISCPYIYYINSSNKNCRNRMNKINYNQNFDYPLKIRMIIDIHNETCINLRDSSIESLRSNCYSFFNSILTLQTENIIQEKDIYYDILYGFDFLNKFLHKLLSCKFLNNDLQDFVSYHINQLKNILNKQVFDILSNSNIINQDLSPIFSSVSAFIEVTPKFENEINSLLPCNYFEITDSFCFEDHNSLLKNIIQGGTITQYIAYHRLQIFIIPILIINDLIFIKDIPEFNNIYSFINKYKSLEFIKLNTIIQNEFIIMLLNDIISPLIIKFTDIIKYKINYQKNIQSEIYDLISISEKFYNLINIHIIDHFLNTGNQYSNLLSYFNIQTILENILCVIFGPLNISLIIYFWIMSNLSKKDQQYCKPFINIQSNIIKLILENLETFISIFSGSVELSSEFDTFELISLKSKILNDKYNQQELILSVKSLTEYQSNTIHYSIKSLKYILDCIKSK</sequence>
<dbReference type="GeneID" id="92365569"/>
<evidence type="ECO:0008006" key="4">
    <source>
        <dbReference type="Google" id="ProtNLM"/>
    </source>
</evidence>
<dbReference type="VEuPathDB" id="CryptoDB:cand_013840"/>
<dbReference type="OrthoDB" id="341448at2759"/>
<dbReference type="Proteomes" id="UP000186804">
    <property type="component" value="Unassembled WGS sequence"/>
</dbReference>
<evidence type="ECO:0000313" key="2">
    <source>
        <dbReference type="EMBL" id="OII77808.1"/>
    </source>
</evidence>